<evidence type="ECO:0000313" key="3">
    <source>
        <dbReference type="Proteomes" id="UP000030745"/>
    </source>
</evidence>
<sequence>MRCLPIALGCMGRWCRARAASSEARPSVTIRPEMIVSVAMSGTYCTMQLGAIGTHRMQYDENAVEDRRAYLDVHGNFEMPDITALRHALVDLVDVPVLYANHRNVQSTIVEDCVRVKPSVKLALEQRGTKQRNEAKRRKRKKRGKRASGKRARQN</sequence>
<gene>
    <name evidence="2" type="ORF">SPRG_19871</name>
</gene>
<protein>
    <submittedName>
        <fullName evidence="2">Uncharacterized protein</fullName>
    </submittedName>
</protein>
<dbReference type="GeneID" id="24141135"/>
<evidence type="ECO:0000313" key="2">
    <source>
        <dbReference type="EMBL" id="KDO29196.1"/>
    </source>
</evidence>
<feature type="non-terminal residue" evidence="2">
    <location>
        <position position="155"/>
    </location>
</feature>
<dbReference type="Proteomes" id="UP000030745">
    <property type="component" value="Unassembled WGS sequence"/>
</dbReference>
<dbReference type="AlphaFoldDB" id="A0A067CRS2"/>
<reference evidence="2 3" key="1">
    <citation type="journal article" date="2013" name="PLoS Genet.">
        <title>Distinctive expansion of potential virulence genes in the genome of the oomycete fish pathogen Saprolegnia parasitica.</title>
        <authorList>
            <person name="Jiang R.H."/>
            <person name="de Bruijn I."/>
            <person name="Haas B.J."/>
            <person name="Belmonte R."/>
            <person name="Lobach L."/>
            <person name="Christie J."/>
            <person name="van den Ackerveken G."/>
            <person name="Bottin A."/>
            <person name="Bulone V."/>
            <person name="Diaz-Moreno S.M."/>
            <person name="Dumas B."/>
            <person name="Fan L."/>
            <person name="Gaulin E."/>
            <person name="Govers F."/>
            <person name="Grenville-Briggs L.J."/>
            <person name="Horner N.R."/>
            <person name="Levin J.Z."/>
            <person name="Mammella M."/>
            <person name="Meijer H.J."/>
            <person name="Morris P."/>
            <person name="Nusbaum C."/>
            <person name="Oome S."/>
            <person name="Phillips A.J."/>
            <person name="van Rooyen D."/>
            <person name="Rzeszutek E."/>
            <person name="Saraiva M."/>
            <person name="Secombes C.J."/>
            <person name="Seidl M.F."/>
            <person name="Snel B."/>
            <person name="Stassen J.H."/>
            <person name="Sykes S."/>
            <person name="Tripathy S."/>
            <person name="van den Berg H."/>
            <person name="Vega-Arreguin J.C."/>
            <person name="Wawra S."/>
            <person name="Young S.K."/>
            <person name="Zeng Q."/>
            <person name="Dieguez-Uribeondo J."/>
            <person name="Russ C."/>
            <person name="Tyler B.M."/>
            <person name="van West P."/>
        </authorList>
    </citation>
    <scope>NUCLEOTIDE SEQUENCE [LARGE SCALE GENOMIC DNA]</scope>
    <source>
        <strain evidence="2 3">CBS 223.65</strain>
    </source>
</reference>
<proteinExistence type="predicted"/>
<evidence type="ECO:0000256" key="1">
    <source>
        <dbReference type="SAM" id="MobiDB-lite"/>
    </source>
</evidence>
<name>A0A067CRS2_SAPPC</name>
<feature type="compositionally biased region" description="Basic residues" evidence="1">
    <location>
        <begin position="135"/>
        <end position="155"/>
    </location>
</feature>
<organism evidence="2 3">
    <name type="scientific">Saprolegnia parasitica (strain CBS 223.65)</name>
    <dbReference type="NCBI Taxonomy" id="695850"/>
    <lineage>
        <taxon>Eukaryota</taxon>
        <taxon>Sar</taxon>
        <taxon>Stramenopiles</taxon>
        <taxon>Oomycota</taxon>
        <taxon>Saprolegniomycetes</taxon>
        <taxon>Saprolegniales</taxon>
        <taxon>Saprolegniaceae</taxon>
        <taxon>Saprolegnia</taxon>
    </lineage>
</organism>
<accession>A0A067CRS2</accession>
<keyword evidence="3" id="KW-1185">Reference proteome</keyword>
<feature type="region of interest" description="Disordered" evidence="1">
    <location>
        <begin position="124"/>
        <end position="155"/>
    </location>
</feature>
<dbReference type="EMBL" id="KK583207">
    <property type="protein sequence ID" value="KDO29196.1"/>
    <property type="molecule type" value="Genomic_DNA"/>
</dbReference>
<dbReference type="RefSeq" id="XP_012200098.1">
    <property type="nucleotide sequence ID" value="XM_012344708.1"/>
</dbReference>
<dbReference type="VEuPathDB" id="FungiDB:SPRG_19871"/>
<dbReference type="KEGG" id="spar:SPRG_19871"/>